<keyword evidence="1" id="KW-0472">Membrane</keyword>
<keyword evidence="1" id="KW-1133">Transmembrane helix</keyword>
<organism evidence="2 3">
    <name type="scientific">Dysgonomonas macrotermitis</name>
    <dbReference type="NCBI Taxonomy" id="1346286"/>
    <lineage>
        <taxon>Bacteria</taxon>
        <taxon>Pseudomonadati</taxon>
        <taxon>Bacteroidota</taxon>
        <taxon>Bacteroidia</taxon>
        <taxon>Bacteroidales</taxon>
        <taxon>Dysgonomonadaceae</taxon>
        <taxon>Dysgonomonas</taxon>
    </lineage>
</organism>
<reference evidence="3" key="1">
    <citation type="submission" date="2016-11" db="EMBL/GenBank/DDBJ databases">
        <authorList>
            <person name="Varghese N."/>
            <person name="Submissions S."/>
        </authorList>
    </citation>
    <scope>NUCLEOTIDE SEQUENCE [LARGE SCALE GENOMIC DNA]</scope>
    <source>
        <strain evidence="3">DSM 27370</strain>
    </source>
</reference>
<name>A0A1M5JED4_9BACT</name>
<evidence type="ECO:0000256" key="1">
    <source>
        <dbReference type="SAM" id="Phobius"/>
    </source>
</evidence>
<proteinExistence type="predicted"/>
<dbReference type="AlphaFoldDB" id="A0A1M5JED4"/>
<keyword evidence="3" id="KW-1185">Reference proteome</keyword>
<feature type="transmembrane region" description="Helical" evidence="1">
    <location>
        <begin position="69"/>
        <end position="88"/>
    </location>
</feature>
<evidence type="ECO:0000313" key="2">
    <source>
        <dbReference type="EMBL" id="SHG38871.1"/>
    </source>
</evidence>
<protein>
    <submittedName>
        <fullName evidence="2">Uncharacterized protein</fullName>
    </submittedName>
</protein>
<sequence length="90" mass="10463">MRSPVRQENKEAVFNAGILQGVEASFRSSSWVRYPFLTSSYFIQIVIYIFTDHFLLWTVLSIVLNVEKYPAMVFLLIFSVGCFNYLVVNK</sequence>
<keyword evidence="1" id="KW-0812">Transmembrane</keyword>
<dbReference type="EMBL" id="FQUC01000023">
    <property type="protein sequence ID" value="SHG38871.1"/>
    <property type="molecule type" value="Genomic_DNA"/>
</dbReference>
<evidence type="ECO:0000313" key="3">
    <source>
        <dbReference type="Proteomes" id="UP000184480"/>
    </source>
</evidence>
<gene>
    <name evidence="2" type="ORF">SAMN05444362_12322</name>
</gene>
<feature type="transmembrane region" description="Helical" evidence="1">
    <location>
        <begin position="41"/>
        <end position="63"/>
    </location>
</feature>
<dbReference type="Proteomes" id="UP000184480">
    <property type="component" value="Unassembled WGS sequence"/>
</dbReference>
<accession>A0A1M5JED4</accession>